<keyword evidence="9" id="KW-1185">Reference proteome</keyword>
<evidence type="ECO:0000313" key="9">
    <source>
        <dbReference type="Proteomes" id="UP000199488"/>
    </source>
</evidence>
<dbReference type="Proteomes" id="UP000199488">
    <property type="component" value="Unassembled WGS sequence"/>
</dbReference>
<accession>A0A1H2SY62</accession>
<dbReference type="RefSeq" id="WP_022792608.1">
    <property type="nucleotide sequence ID" value="NZ_FNNC01000002.1"/>
</dbReference>
<dbReference type="Pfam" id="PF13581">
    <property type="entry name" value="HATPase_c_2"/>
    <property type="match status" value="1"/>
</dbReference>
<dbReference type="InterPro" id="IPR050267">
    <property type="entry name" value="Anti-sigma-factor_SerPK"/>
</dbReference>
<keyword evidence="2 6" id="KW-0808">Transferase</keyword>
<evidence type="ECO:0000313" key="8">
    <source>
        <dbReference type="EMBL" id="SDW36571.1"/>
    </source>
</evidence>
<dbReference type="NCBIfam" id="TIGR01924">
    <property type="entry name" value="rsbW_low_gc"/>
    <property type="match status" value="1"/>
</dbReference>
<sequence length="163" mass="18047">MERQSDYLEMTLPAKPQYVGIARLTVSGLANRLGFSYDDIEDIKIAIAEACTNVVNHAYEETGNMHLSCNVFEDRVEMVVADTGQSFVLEELDQNLGPVDSRKPIDELKEGGLGLFLIDTLMDKVEISGENGVAISMTKFLQRDEVENNVDGVSTETNAQEQK</sequence>
<dbReference type="InterPro" id="IPR010193">
    <property type="entry name" value="RsbW"/>
</dbReference>
<evidence type="ECO:0000256" key="2">
    <source>
        <dbReference type="ARBA" id="ARBA00022679"/>
    </source>
</evidence>
<comment type="catalytic activity">
    <reaction evidence="6">
        <text>L-seryl-[protein] + ATP = O-phospho-L-seryl-[protein] + ADP + H(+)</text>
        <dbReference type="Rhea" id="RHEA:17989"/>
        <dbReference type="Rhea" id="RHEA-COMP:9863"/>
        <dbReference type="Rhea" id="RHEA-COMP:11604"/>
        <dbReference type="ChEBI" id="CHEBI:15378"/>
        <dbReference type="ChEBI" id="CHEBI:29999"/>
        <dbReference type="ChEBI" id="CHEBI:30616"/>
        <dbReference type="ChEBI" id="CHEBI:83421"/>
        <dbReference type="ChEBI" id="CHEBI:456216"/>
        <dbReference type="EC" id="2.7.11.1"/>
    </reaction>
</comment>
<comment type="function">
    <text evidence="6">Negative regulator of sigma-B activity. Phosphorylates and inactivates its specific antagonist protein, RsbV. Upon phosphorylation of RsbV, RsbW is released and binds to sigma-B, thereby blocking its ability to form an RNA polymerase holoenzyme (E-sigma-B).</text>
</comment>
<dbReference type="InterPro" id="IPR036890">
    <property type="entry name" value="HATPase_C_sf"/>
</dbReference>
<dbReference type="EC" id="2.7.11.1" evidence="6"/>
<dbReference type="AlphaFoldDB" id="A0A1H2SY62"/>
<evidence type="ECO:0000259" key="7">
    <source>
        <dbReference type="Pfam" id="PF13581"/>
    </source>
</evidence>
<organism evidence="8 9">
    <name type="scientific">Marinococcus luteus</name>
    <dbReference type="NCBI Taxonomy" id="1122204"/>
    <lineage>
        <taxon>Bacteria</taxon>
        <taxon>Bacillati</taxon>
        <taxon>Bacillota</taxon>
        <taxon>Bacilli</taxon>
        <taxon>Bacillales</taxon>
        <taxon>Bacillaceae</taxon>
        <taxon>Marinococcus</taxon>
    </lineage>
</organism>
<evidence type="ECO:0000256" key="3">
    <source>
        <dbReference type="ARBA" id="ARBA00022741"/>
    </source>
</evidence>
<evidence type="ECO:0000256" key="5">
    <source>
        <dbReference type="ARBA" id="ARBA00022840"/>
    </source>
</evidence>
<dbReference type="GO" id="GO:0016989">
    <property type="term" value="F:sigma factor antagonist activity"/>
    <property type="evidence" value="ECO:0007669"/>
    <property type="project" value="InterPro"/>
</dbReference>
<keyword evidence="1 6" id="KW-0723">Serine/threonine-protein kinase</keyword>
<keyword evidence="5 6" id="KW-0067">ATP-binding</keyword>
<gene>
    <name evidence="6" type="primary">rsbW</name>
    <name evidence="8" type="ORF">SAMN05421781_1154</name>
</gene>
<dbReference type="Gene3D" id="3.30.565.10">
    <property type="entry name" value="Histidine kinase-like ATPase, C-terminal domain"/>
    <property type="match status" value="1"/>
</dbReference>
<proteinExistence type="inferred from homology"/>
<name>A0A1H2SY62_9BACI</name>
<protein>
    <recommendedName>
        <fullName evidence="6">Serine-protein kinase RsbW</fullName>
        <ecNumber evidence="6">2.7.11.1</ecNumber>
    </recommendedName>
    <alternativeName>
        <fullName evidence="6">Anti-sigma-B factor</fullName>
    </alternativeName>
    <alternativeName>
        <fullName evidence="6">Sigma-B negative effector RsbW</fullName>
    </alternativeName>
</protein>
<dbReference type="InterPro" id="IPR003594">
    <property type="entry name" value="HATPase_dom"/>
</dbReference>
<dbReference type="NCBIfam" id="NF003144">
    <property type="entry name" value="PRK04069.1"/>
    <property type="match status" value="1"/>
</dbReference>
<keyword evidence="3 6" id="KW-0547">Nucleotide-binding</keyword>
<feature type="domain" description="Histidine kinase/HSP90-like ATPase" evidence="7">
    <location>
        <begin position="12"/>
        <end position="139"/>
    </location>
</feature>
<dbReference type="GO" id="GO:0005524">
    <property type="term" value="F:ATP binding"/>
    <property type="evidence" value="ECO:0007669"/>
    <property type="project" value="UniProtKB-KW"/>
</dbReference>
<dbReference type="PANTHER" id="PTHR35526">
    <property type="entry name" value="ANTI-SIGMA-F FACTOR RSBW-RELATED"/>
    <property type="match status" value="1"/>
</dbReference>
<evidence type="ECO:0000256" key="4">
    <source>
        <dbReference type="ARBA" id="ARBA00022777"/>
    </source>
</evidence>
<dbReference type="HAMAP" id="MF_00638">
    <property type="entry name" value="Anti_sigma_B"/>
    <property type="match status" value="1"/>
</dbReference>
<comment type="catalytic activity">
    <reaction evidence="6">
        <text>L-threonyl-[protein] + ATP = O-phospho-L-threonyl-[protein] + ADP + H(+)</text>
        <dbReference type="Rhea" id="RHEA:46608"/>
        <dbReference type="Rhea" id="RHEA-COMP:11060"/>
        <dbReference type="Rhea" id="RHEA-COMP:11605"/>
        <dbReference type="ChEBI" id="CHEBI:15378"/>
        <dbReference type="ChEBI" id="CHEBI:30013"/>
        <dbReference type="ChEBI" id="CHEBI:30616"/>
        <dbReference type="ChEBI" id="CHEBI:61977"/>
        <dbReference type="ChEBI" id="CHEBI:456216"/>
        <dbReference type="EC" id="2.7.11.1"/>
    </reaction>
</comment>
<comment type="similarity">
    <text evidence="6">Belongs to the anti-sigma-factor family.</text>
</comment>
<dbReference type="CDD" id="cd16936">
    <property type="entry name" value="HATPase_RsbW-like"/>
    <property type="match status" value="1"/>
</dbReference>
<dbReference type="GO" id="GO:0106310">
    <property type="term" value="F:protein serine kinase activity"/>
    <property type="evidence" value="ECO:0007669"/>
    <property type="project" value="RHEA"/>
</dbReference>
<dbReference type="OrthoDB" id="9798941at2"/>
<dbReference type="PANTHER" id="PTHR35526:SF9">
    <property type="entry name" value="SERINE-PROTEIN KINASE RSBW"/>
    <property type="match status" value="1"/>
</dbReference>
<dbReference type="GO" id="GO:0004674">
    <property type="term" value="F:protein serine/threonine kinase activity"/>
    <property type="evidence" value="ECO:0007669"/>
    <property type="project" value="UniProtKB-KW"/>
</dbReference>
<evidence type="ECO:0000256" key="1">
    <source>
        <dbReference type="ARBA" id="ARBA00022527"/>
    </source>
</evidence>
<evidence type="ECO:0000256" key="6">
    <source>
        <dbReference type="HAMAP-Rule" id="MF_00638"/>
    </source>
</evidence>
<dbReference type="STRING" id="1122204.SAMN05421781_1154"/>
<reference evidence="8 9" key="1">
    <citation type="submission" date="2016-10" db="EMBL/GenBank/DDBJ databases">
        <authorList>
            <person name="de Groot N.N."/>
        </authorList>
    </citation>
    <scope>NUCLEOTIDE SEQUENCE [LARGE SCALE GENOMIC DNA]</scope>
    <source>
        <strain evidence="8 9">DSM 23126</strain>
    </source>
</reference>
<dbReference type="SUPFAM" id="SSF55874">
    <property type="entry name" value="ATPase domain of HSP90 chaperone/DNA topoisomerase II/histidine kinase"/>
    <property type="match status" value="1"/>
</dbReference>
<dbReference type="EMBL" id="FNNC01000002">
    <property type="protein sequence ID" value="SDW36571.1"/>
    <property type="molecule type" value="Genomic_DNA"/>
</dbReference>
<keyword evidence="4 6" id="KW-0418">Kinase</keyword>